<dbReference type="GeneTree" id="ENSGT00390000014818"/>
<protein>
    <submittedName>
        <fullName evidence="1">Uncharacterized protein</fullName>
    </submittedName>
</protein>
<dbReference type="Ensembl" id="ENSMSIT00000020830.1">
    <property type="protein sequence ID" value="ENSMSIP00000016424.1"/>
    <property type="gene ID" value="ENSMSIG00000014116.1"/>
</dbReference>
<keyword evidence="2" id="KW-1185">Reference proteome</keyword>
<dbReference type="PANTHER" id="PTHR11667:SF27">
    <property type="entry name" value="ADENYLATE KINASE"/>
    <property type="match status" value="1"/>
</dbReference>
<sequence length="138" mass="14964">MYRKLSVHLTQCSGEFFSLCLFKLGNASHRLRTQDVASPVATDLIISVIIIGPNSSHQLSQNTLVFRVTLCEGNSGACLPVDQASQSGLSLDDAVGHPHLSTQDRQENHQLSGVYVMGNHHQLNLLVLHQGGDCIDSC</sequence>
<dbReference type="AlphaFoldDB" id="A0A8C6H5B6"/>
<evidence type="ECO:0000313" key="2">
    <source>
        <dbReference type="Proteomes" id="UP000694415"/>
    </source>
</evidence>
<accession>A0A8C6H5B6</accession>
<evidence type="ECO:0000313" key="1">
    <source>
        <dbReference type="Ensembl" id="ENSMSIP00000016424.1"/>
    </source>
</evidence>
<name>A0A8C6H5B6_MUSSI</name>
<dbReference type="Proteomes" id="UP000694415">
    <property type="component" value="Unplaced"/>
</dbReference>
<dbReference type="PANTHER" id="PTHR11667">
    <property type="match status" value="1"/>
</dbReference>
<organism evidence="1 2">
    <name type="scientific">Mus spicilegus</name>
    <name type="common">Mound-building mouse</name>
    <dbReference type="NCBI Taxonomy" id="10103"/>
    <lineage>
        <taxon>Eukaryota</taxon>
        <taxon>Metazoa</taxon>
        <taxon>Chordata</taxon>
        <taxon>Craniata</taxon>
        <taxon>Vertebrata</taxon>
        <taxon>Euteleostomi</taxon>
        <taxon>Mammalia</taxon>
        <taxon>Eutheria</taxon>
        <taxon>Euarchontoglires</taxon>
        <taxon>Glires</taxon>
        <taxon>Rodentia</taxon>
        <taxon>Myomorpha</taxon>
        <taxon>Muroidea</taxon>
        <taxon>Muridae</taxon>
        <taxon>Murinae</taxon>
        <taxon>Mus</taxon>
        <taxon>Mus</taxon>
    </lineage>
</organism>
<reference evidence="1" key="2">
    <citation type="submission" date="2025-09" db="UniProtKB">
        <authorList>
            <consortium name="Ensembl"/>
        </authorList>
    </citation>
    <scope>IDENTIFICATION</scope>
</reference>
<proteinExistence type="predicted"/>
<reference evidence="1" key="1">
    <citation type="submission" date="2025-08" db="UniProtKB">
        <authorList>
            <consortium name="Ensembl"/>
        </authorList>
    </citation>
    <scope>IDENTIFICATION</scope>
</reference>